<protein>
    <submittedName>
        <fullName evidence="1">Uncharacterized protein</fullName>
    </submittedName>
</protein>
<dbReference type="Gene3D" id="3.10.129.10">
    <property type="entry name" value="Hotdog Thioesterase"/>
    <property type="match status" value="1"/>
</dbReference>
<feature type="non-terminal residue" evidence="1">
    <location>
        <position position="1"/>
    </location>
</feature>
<proteinExistence type="predicted"/>
<organism evidence="1">
    <name type="scientific">marine metagenome</name>
    <dbReference type="NCBI Taxonomy" id="408172"/>
    <lineage>
        <taxon>unclassified sequences</taxon>
        <taxon>metagenomes</taxon>
        <taxon>ecological metagenomes</taxon>
    </lineage>
</organism>
<gene>
    <name evidence="1" type="ORF">METZ01_LOCUS127935</name>
</gene>
<dbReference type="AlphaFoldDB" id="A0A381YET4"/>
<dbReference type="InterPro" id="IPR029069">
    <property type="entry name" value="HotDog_dom_sf"/>
</dbReference>
<dbReference type="SUPFAM" id="SSF54637">
    <property type="entry name" value="Thioesterase/thiol ester dehydrase-isomerase"/>
    <property type="match status" value="1"/>
</dbReference>
<evidence type="ECO:0000313" key="1">
    <source>
        <dbReference type="EMBL" id="SVA75081.1"/>
    </source>
</evidence>
<reference evidence="1" key="1">
    <citation type="submission" date="2018-05" db="EMBL/GenBank/DDBJ databases">
        <authorList>
            <person name="Lanie J.A."/>
            <person name="Ng W.-L."/>
            <person name="Kazmierczak K.M."/>
            <person name="Andrzejewski T.M."/>
            <person name="Davidsen T.M."/>
            <person name="Wayne K.J."/>
            <person name="Tettelin H."/>
            <person name="Glass J.I."/>
            <person name="Rusch D."/>
            <person name="Podicherti R."/>
            <person name="Tsui H.-C.T."/>
            <person name="Winkler M.E."/>
        </authorList>
    </citation>
    <scope>NUCLEOTIDE SEQUENCE</scope>
</reference>
<accession>A0A381YET4</accession>
<name>A0A381YET4_9ZZZZ</name>
<dbReference type="EMBL" id="UINC01017976">
    <property type="protein sequence ID" value="SVA75081.1"/>
    <property type="molecule type" value="Genomic_DNA"/>
</dbReference>
<sequence length="149" mass="16584">VAVGWSLEPLGHDVTATTVVLGALASRDWRPMHHDHDFAVNRNGTRDIFLNTPNQAAWFERYVTDWTGPTGRLGRMTFRMNTPVFPGDHMVLTGTVTSTEVDEASCGWVDLDVSLEVDGAAATTCVVRVALPIDSDDNPWRRHGDRWRP</sequence>